<feature type="domain" description="Beta-ketoacyl-[acyl-carrier-protein] synthase III C-terminal" evidence="3">
    <location>
        <begin position="248"/>
        <end position="338"/>
    </location>
</feature>
<dbReference type="GO" id="GO:0044550">
    <property type="term" value="P:secondary metabolite biosynthetic process"/>
    <property type="evidence" value="ECO:0007669"/>
    <property type="project" value="TreeGrafter"/>
</dbReference>
<dbReference type="PANTHER" id="PTHR34069:SF2">
    <property type="entry name" value="BETA-KETOACYL-[ACYL-CARRIER-PROTEIN] SYNTHASE III"/>
    <property type="match status" value="1"/>
</dbReference>
<dbReference type="RefSeq" id="WP_122194036.1">
    <property type="nucleotide sequence ID" value="NZ_JBHSKC010000022.1"/>
</dbReference>
<gene>
    <name evidence="5" type="ORF">EBO15_09955</name>
</gene>
<dbReference type="SUPFAM" id="SSF53901">
    <property type="entry name" value="Thiolase-like"/>
    <property type="match status" value="1"/>
</dbReference>
<name>A0A3M2M7A6_9ACTN</name>
<dbReference type="CDD" id="cd00827">
    <property type="entry name" value="init_cond_enzymes"/>
    <property type="match status" value="1"/>
</dbReference>
<evidence type="ECO:0000256" key="2">
    <source>
        <dbReference type="ARBA" id="ARBA00023315"/>
    </source>
</evidence>
<feature type="domain" description="Beta-ketoacyl-[acyl-carrier-protein] synthase III N-terminal" evidence="4">
    <location>
        <begin position="110"/>
        <end position="185"/>
    </location>
</feature>
<dbReference type="AlphaFoldDB" id="A0A3M2M7A6"/>
<sequence length="347" mass="36627">MRYDGLFLTGSSHHLPAPIGVEEAVADGRYNPFDQAADEYASITVATGEAPPEMAAAAARVALRRAGTPPSGIALLLHASTWFQGIDYWPAAAYVHREVLGDDGRYAPALDVQQMCAGSLGALELAASYLTADASRGFALVTTADRFGGPTFDRWRADVRGLVYGDGAAAAVIGRRGFARILSVSTVVDTALEGMYRGDEPFATAPGRTVDVRARRAAFAAPANLRRPAGGVGERIASGLTECVARTLNEAGLTIGDIDRAVFPNVGLRVLRNHYAEPLGLDVARTTWDWGRRTGHIGAADQLTGLTHLAESGLLEPGDRVLLVGIGAGFSWTCAALETITRPAWTV</sequence>
<dbReference type="EMBL" id="RFFG01000013">
    <property type="protein sequence ID" value="RMI45517.1"/>
    <property type="molecule type" value="Genomic_DNA"/>
</dbReference>
<evidence type="ECO:0000313" key="6">
    <source>
        <dbReference type="Proteomes" id="UP000282674"/>
    </source>
</evidence>
<keyword evidence="6" id="KW-1185">Reference proteome</keyword>
<reference evidence="5 6" key="1">
    <citation type="submission" date="2018-10" db="EMBL/GenBank/DDBJ databases">
        <title>Isolation from soil.</title>
        <authorList>
            <person name="Hu J."/>
        </authorList>
    </citation>
    <scope>NUCLEOTIDE SEQUENCE [LARGE SCALE GENOMIC DNA]</scope>
    <source>
        <strain evidence="5 6">NEAU-Ht49</strain>
    </source>
</reference>
<evidence type="ECO:0000313" key="5">
    <source>
        <dbReference type="EMBL" id="RMI45517.1"/>
    </source>
</evidence>
<dbReference type="GO" id="GO:0004315">
    <property type="term" value="F:3-oxoacyl-[acyl-carrier-protein] synthase activity"/>
    <property type="evidence" value="ECO:0007669"/>
    <property type="project" value="InterPro"/>
</dbReference>
<dbReference type="InterPro" id="IPR013747">
    <property type="entry name" value="ACP_syn_III_C"/>
</dbReference>
<accession>A0A3M2M7A6</accession>
<keyword evidence="2" id="KW-0012">Acyltransferase</keyword>
<dbReference type="PANTHER" id="PTHR34069">
    <property type="entry name" value="3-OXOACYL-[ACYL-CARRIER-PROTEIN] SYNTHASE 3"/>
    <property type="match status" value="1"/>
</dbReference>
<dbReference type="OrthoDB" id="7055207at2"/>
<evidence type="ECO:0000259" key="3">
    <source>
        <dbReference type="Pfam" id="PF08541"/>
    </source>
</evidence>
<evidence type="ECO:0000256" key="1">
    <source>
        <dbReference type="ARBA" id="ARBA00022679"/>
    </source>
</evidence>
<dbReference type="Gene3D" id="3.40.47.10">
    <property type="match status" value="2"/>
</dbReference>
<dbReference type="Proteomes" id="UP000282674">
    <property type="component" value="Unassembled WGS sequence"/>
</dbReference>
<organism evidence="5 6">
    <name type="scientific">Actinomadura harenae</name>
    <dbReference type="NCBI Taxonomy" id="2483351"/>
    <lineage>
        <taxon>Bacteria</taxon>
        <taxon>Bacillati</taxon>
        <taxon>Actinomycetota</taxon>
        <taxon>Actinomycetes</taxon>
        <taxon>Streptosporangiales</taxon>
        <taxon>Thermomonosporaceae</taxon>
        <taxon>Actinomadura</taxon>
    </lineage>
</organism>
<dbReference type="InterPro" id="IPR016039">
    <property type="entry name" value="Thiolase-like"/>
</dbReference>
<proteinExistence type="predicted"/>
<evidence type="ECO:0000259" key="4">
    <source>
        <dbReference type="Pfam" id="PF08545"/>
    </source>
</evidence>
<keyword evidence="1" id="KW-0808">Transferase</keyword>
<dbReference type="Pfam" id="PF08541">
    <property type="entry name" value="ACP_syn_III_C"/>
    <property type="match status" value="1"/>
</dbReference>
<dbReference type="GO" id="GO:0006633">
    <property type="term" value="P:fatty acid biosynthetic process"/>
    <property type="evidence" value="ECO:0007669"/>
    <property type="project" value="InterPro"/>
</dbReference>
<comment type="caution">
    <text evidence="5">The sequence shown here is derived from an EMBL/GenBank/DDBJ whole genome shotgun (WGS) entry which is preliminary data.</text>
</comment>
<dbReference type="Pfam" id="PF08545">
    <property type="entry name" value="ACP_syn_III"/>
    <property type="match status" value="1"/>
</dbReference>
<dbReference type="InterPro" id="IPR013751">
    <property type="entry name" value="ACP_syn_III_N"/>
</dbReference>
<protein>
    <submittedName>
        <fullName evidence="5">3-oxoacyl-ACP synthase</fullName>
    </submittedName>
</protein>